<feature type="transmembrane region" description="Helical" evidence="1">
    <location>
        <begin position="132"/>
        <end position="150"/>
    </location>
</feature>
<sequence>MIMTTAAMIVATIGVFMVVTKGNVGRLFAGNQVLFATVLILLGALCWVIYTTGGADFADWSILRYSTLTTIYGVGSVIVILAIATSLGYLSVPSWSQISGVSGALGYMITLAGVVAVFAWNLGNRLVTPTNGILFMNLVPITSFVITILGGYHVSWFEISGCVLTIVALVGNNVANRRVAKALSVDD</sequence>
<dbReference type="AlphaFoldDB" id="A0A660DWP3"/>
<protein>
    <submittedName>
        <fullName evidence="2">EamA family transporter [Lactobacillus sp.]</fullName>
    </submittedName>
</protein>
<feature type="transmembrane region" description="Helical" evidence="1">
    <location>
        <begin position="98"/>
        <end position="120"/>
    </location>
</feature>
<evidence type="ECO:0000313" key="2">
    <source>
        <dbReference type="EMBL" id="VDG28152.1"/>
    </source>
</evidence>
<keyword evidence="1" id="KW-0812">Transmembrane</keyword>
<gene>
    <name evidence="2" type="ORF">MUDAN_MDHGFNIF_02876</name>
</gene>
<feature type="transmembrane region" description="Helical" evidence="1">
    <location>
        <begin position="32"/>
        <end position="50"/>
    </location>
</feature>
<keyword evidence="1" id="KW-0472">Membrane</keyword>
<keyword evidence="3" id="KW-1185">Reference proteome</keyword>
<evidence type="ECO:0000313" key="3">
    <source>
        <dbReference type="Proteomes" id="UP000289996"/>
    </source>
</evidence>
<feature type="transmembrane region" description="Helical" evidence="1">
    <location>
        <begin position="71"/>
        <end position="92"/>
    </location>
</feature>
<organism evidence="2 3">
    <name type="scientific">Lactiplantibacillus mudanjiangensis</name>
    <dbReference type="NCBI Taxonomy" id="1296538"/>
    <lineage>
        <taxon>Bacteria</taxon>
        <taxon>Bacillati</taxon>
        <taxon>Bacillota</taxon>
        <taxon>Bacilli</taxon>
        <taxon>Lactobacillales</taxon>
        <taxon>Lactobacillaceae</taxon>
        <taxon>Lactiplantibacillus</taxon>
    </lineage>
</organism>
<keyword evidence="1" id="KW-1133">Transmembrane helix</keyword>
<evidence type="ECO:0000256" key="1">
    <source>
        <dbReference type="SAM" id="Phobius"/>
    </source>
</evidence>
<name>A0A660DWP3_9LACO</name>
<proteinExistence type="predicted"/>
<accession>A0A660DWP3</accession>
<dbReference type="EMBL" id="UYIG01000101">
    <property type="protein sequence ID" value="VDG28152.1"/>
    <property type="molecule type" value="Genomic_DNA"/>
</dbReference>
<dbReference type="Proteomes" id="UP000289996">
    <property type="component" value="Unassembled WGS sequence"/>
</dbReference>
<feature type="transmembrane region" description="Helical" evidence="1">
    <location>
        <begin position="156"/>
        <end position="175"/>
    </location>
</feature>
<reference evidence="2 3" key="1">
    <citation type="submission" date="2018-11" db="EMBL/GenBank/DDBJ databases">
        <authorList>
            <person name="Wuyts S."/>
        </authorList>
    </citation>
    <scope>NUCLEOTIDE SEQUENCE [LARGE SCALE GENOMIC DNA]</scope>
    <source>
        <strain evidence="2">Lactobacillus mudanjiangensis AMBF249</strain>
    </source>
</reference>